<dbReference type="InterPro" id="IPR007159">
    <property type="entry name" value="SpoVT-AbrB_dom"/>
</dbReference>
<dbReference type="AlphaFoldDB" id="A0AAU6TIZ1"/>
<evidence type="ECO:0000259" key="1">
    <source>
        <dbReference type="Pfam" id="PF04014"/>
    </source>
</evidence>
<dbReference type="Pfam" id="PF04014">
    <property type="entry name" value="MazE_antitoxin"/>
    <property type="match status" value="1"/>
</dbReference>
<reference evidence="2" key="1">
    <citation type="submission" date="2022-03" db="EMBL/GenBank/DDBJ databases">
        <title>Sea Food Isolates.</title>
        <authorList>
            <person name="Li c."/>
        </authorList>
    </citation>
    <scope>NUCLEOTIDE SEQUENCE</scope>
    <source>
        <strain evidence="2">19MO02SH05</strain>
    </source>
</reference>
<proteinExistence type="predicted"/>
<name>A0AAU6TIZ1_UNCXX</name>
<sequence length="84" mass="9874">MSMYLMRVKIEQNEDGECYFLIPDELQKDLSWNEGDPIEWVDNGDGSLTLRKLSQLEVLKLKAFEDPDVKAEYDRLKDDSKFDI</sequence>
<feature type="domain" description="SpoVT-AbrB" evidence="1">
    <location>
        <begin position="22"/>
        <end position="54"/>
    </location>
</feature>
<evidence type="ECO:0000313" key="2">
    <source>
        <dbReference type="EMBL" id="XAG61226.1"/>
    </source>
</evidence>
<organism evidence="2">
    <name type="scientific">bacterium 19MO02SH05</name>
    <dbReference type="NCBI Taxonomy" id="2920696"/>
    <lineage>
        <taxon>Bacteria</taxon>
    </lineage>
</organism>
<dbReference type="GO" id="GO:0003677">
    <property type="term" value="F:DNA binding"/>
    <property type="evidence" value="ECO:0007669"/>
    <property type="project" value="InterPro"/>
</dbReference>
<dbReference type="EMBL" id="CP095342">
    <property type="protein sequence ID" value="XAG61226.1"/>
    <property type="molecule type" value="Genomic_DNA"/>
</dbReference>
<gene>
    <name evidence="2" type="ORF">MRL64_13415</name>
</gene>
<accession>A0AAU6TIZ1</accession>
<protein>
    <recommendedName>
        <fullName evidence="1">SpoVT-AbrB domain-containing protein</fullName>
    </recommendedName>
</protein>